<dbReference type="PANTHER" id="PTHR42877">
    <property type="entry name" value="L-ORNITHINE N(5)-MONOOXYGENASE-RELATED"/>
    <property type="match status" value="1"/>
</dbReference>
<dbReference type="OrthoDB" id="74360at2759"/>
<dbReference type="Pfam" id="PF00743">
    <property type="entry name" value="FMO-like"/>
    <property type="match status" value="1"/>
</dbReference>
<evidence type="ECO:0000256" key="1">
    <source>
        <dbReference type="ARBA" id="ARBA00010139"/>
    </source>
</evidence>
<dbReference type="Proteomes" id="UP000799291">
    <property type="component" value="Unassembled WGS sequence"/>
</dbReference>
<dbReference type="GO" id="GO:0050661">
    <property type="term" value="F:NADP binding"/>
    <property type="evidence" value="ECO:0007669"/>
    <property type="project" value="InterPro"/>
</dbReference>
<dbReference type="Gene3D" id="3.50.50.60">
    <property type="entry name" value="FAD/NAD(P)-binding domain"/>
    <property type="match status" value="2"/>
</dbReference>
<keyword evidence="6" id="KW-1185">Reference proteome</keyword>
<evidence type="ECO:0000256" key="3">
    <source>
        <dbReference type="ARBA" id="ARBA00022827"/>
    </source>
</evidence>
<dbReference type="InterPro" id="IPR036188">
    <property type="entry name" value="FAD/NAD-bd_sf"/>
</dbReference>
<keyword evidence="4" id="KW-0560">Oxidoreductase</keyword>
<proteinExistence type="inferred from homology"/>
<dbReference type="InterPro" id="IPR020946">
    <property type="entry name" value="Flavin_mOase-like"/>
</dbReference>
<gene>
    <name evidence="5" type="ORF">K458DRAFT_397994</name>
</gene>
<evidence type="ECO:0000256" key="4">
    <source>
        <dbReference type="ARBA" id="ARBA00023002"/>
    </source>
</evidence>
<dbReference type="PANTHER" id="PTHR42877:SF5">
    <property type="entry name" value="L-ORNITHINE N(5)-MONOOXYGENASE-RELATED"/>
    <property type="match status" value="1"/>
</dbReference>
<dbReference type="InterPro" id="IPR051209">
    <property type="entry name" value="FAD-bind_Monooxygenase_sf"/>
</dbReference>
<reference evidence="5" key="1">
    <citation type="journal article" date="2020" name="Stud. Mycol.">
        <title>101 Dothideomycetes genomes: a test case for predicting lifestyles and emergence of pathogens.</title>
        <authorList>
            <person name="Haridas S."/>
            <person name="Albert R."/>
            <person name="Binder M."/>
            <person name="Bloem J."/>
            <person name="Labutti K."/>
            <person name="Salamov A."/>
            <person name="Andreopoulos B."/>
            <person name="Baker S."/>
            <person name="Barry K."/>
            <person name="Bills G."/>
            <person name="Bluhm B."/>
            <person name="Cannon C."/>
            <person name="Castanera R."/>
            <person name="Culley D."/>
            <person name="Daum C."/>
            <person name="Ezra D."/>
            <person name="Gonzalez J."/>
            <person name="Henrissat B."/>
            <person name="Kuo A."/>
            <person name="Liang C."/>
            <person name="Lipzen A."/>
            <person name="Lutzoni F."/>
            <person name="Magnuson J."/>
            <person name="Mondo S."/>
            <person name="Nolan M."/>
            <person name="Ohm R."/>
            <person name="Pangilinan J."/>
            <person name="Park H.-J."/>
            <person name="Ramirez L."/>
            <person name="Alfaro M."/>
            <person name="Sun H."/>
            <person name="Tritt A."/>
            <person name="Yoshinaga Y."/>
            <person name="Zwiers L.-H."/>
            <person name="Turgeon B."/>
            <person name="Goodwin S."/>
            <person name="Spatafora J."/>
            <person name="Crous P."/>
            <person name="Grigoriev I."/>
        </authorList>
    </citation>
    <scope>NUCLEOTIDE SEQUENCE</scope>
    <source>
        <strain evidence="5">CBS 122367</strain>
    </source>
</reference>
<evidence type="ECO:0000313" key="5">
    <source>
        <dbReference type="EMBL" id="KAF2691530.1"/>
    </source>
</evidence>
<keyword evidence="3" id="KW-0274">FAD</keyword>
<comment type="similarity">
    <text evidence="1">Belongs to the FAD-binding monooxygenase family.</text>
</comment>
<protein>
    <submittedName>
        <fullName evidence="5">FAD/NAD(P)-binding domain-containing protein</fullName>
    </submittedName>
</protein>
<keyword evidence="2" id="KW-0285">Flavoprotein</keyword>
<evidence type="ECO:0000313" key="6">
    <source>
        <dbReference type="Proteomes" id="UP000799291"/>
    </source>
</evidence>
<dbReference type="GO" id="GO:0004499">
    <property type="term" value="F:N,N-dimethylaniline monooxygenase activity"/>
    <property type="evidence" value="ECO:0007669"/>
    <property type="project" value="InterPro"/>
</dbReference>
<dbReference type="EMBL" id="MU005569">
    <property type="protein sequence ID" value="KAF2691530.1"/>
    <property type="molecule type" value="Genomic_DNA"/>
</dbReference>
<dbReference type="SUPFAM" id="SSF51905">
    <property type="entry name" value="FAD/NAD(P)-binding domain"/>
    <property type="match status" value="1"/>
</dbReference>
<sequence>MSFDTEVLIIGAGMSGLGLAVQLIRQFGVRNFELIEKSEDVGGTWLANTYPGCGCDVASHFYSYSFALNPNWTRKYSMQPEIQAYFRSVAEQYRIVENIWFHSIVEKAEWDDVRKVWMVTVLDVKSKSRSVRRAKVLVSAVGALSVPKKCDVEGRDQFKGRMFHSAEWDHGFEWKGKDVIVLGNGCSATQFLPIMANGPGAVKKITQFSRQAQYLSERENPYYSPAFKAAMRYVPLAMRLYRATLYWQMERDYSGFDIEGGKQIREELKRENEAYVKRVAPMKYWDALIPKTEIGCKRKVLDTDYLASLHKENVELVPDDPIETITEKGVRTRSGREVDADAIVLAIGFATQQMLFPMEIVGCGGISLNKYWDTETQSVAQAYFGTCVPSFPNFFIMMGPNTVTGHLSVIYTVECQINFTLRLLAPVLRSLASYRSHLLPSLTPPFLRPAPTTVEVRYDAAVRDTEWTQREAKKLVWSSGCINWAIDEKSGMNNMMYPDWQYWYWLRSIFWKRRDFEYRDERTGEEVRGSVAGKLAVLIATGALVGGMLMGRDWAVDELPRRLRDFDPKILIRSISSGRV</sequence>
<name>A0A6G1JMS9_9PLEO</name>
<accession>A0A6G1JMS9</accession>
<organism evidence="5 6">
    <name type="scientific">Lentithecium fluviatile CBS 122367</name>
    <dbReference type="NCBI Taxonomy" id="1168545"/>
    <lineage>
        <taxon>Eukaryota</taxon>
        <taxon>Fungi</taxon>
        <taxon>Dikarya</taxon>
        <taxon>Ascomycota</taxon>
        <taxon>Pezizomycotina</taxon>
        <taxon>Dothideomycetes</taxon>
        <taxon>Pleosporomycetidae</taxon>
        <taxon>Pleosporales</taxon>
        <taxon>Massarineae</taxon>
        <taxon>Lentitheciaceae</taxon>
        <taxon>Lentithecium</taxon>
    </lineage>
</organism>
<dbReference type="GO" id="GO:0050660">
    <property type="term" value="F:flavin adenine dinucleotide binding"/>
    <property type="evidence" value="ECO:0007669"/>
    <property type="project" value="InterPro"/>
</dbReference>
<evidence type="ECO:0000256" key="2">
    <source>
        <dbReference type="ARBA" id="ARBA00022630"/>
    </source>
</evidence>
<dbReference type="AlphaFoldDB" id="A0A6G1JMS9"/>